<organism evidence="3 4">
    <name type="scientific">Tepidanaerobacter acetatoxydans (strain DSM 21804 / JCM 16047 / Re1)</name>
    <dbReference type="NCBI Taxonomy" id="1209989"/>
    <lineage>
        <taxon>Bacteria</taxon>
        <taxon>Bacillati</taxon>
        <taxon>Bacillota</taxon>
        <taxon>Clostridia</taxon>
        <taxon>Thermosediminibacterales</taxon>
        <taxon>Tepidanaerobacteraceae</taxon>
        <taxon>Tepidanaerobacter</taxon>
    </lineage>
</organism>
<proteinExistence type="predicted"/>
<dbReference type="InterPro" id="IPR048423">
    <property type="entry name" value="DRL_cat"/>
</dbReference>
<gene>
    <name evidence="3" type="ordered locus">TEPIRE1_1086</name>
</gene>
<dbReference type="InterPro" id="IPR005106">
    <property type="entry name" value="Asp/hSer_DH_NAD-bd"/>
</dbReference>
<dbReference type="GO" id="GO:0050661">
    <property type="term" value="F:NADP binding"/>
    <property type="evidence" value="ECO:0007669"/>
    <property type="project" value="InterPro"/>
</dbReference>
<accession>F4LRR9</accession>
<dbReference type="HOGENOM" id="CLU_046102_0_0_9"/>
<accession>L0S1X9</accession>
<dbReference type="CDD" id="cd11616">
    <property type="entry name" value="SAF_DH_OX_like"/>
    <property type="match status" value="1"/>
</dbReference>
<dbReference type="PANTHER" id="PTHR37850">
    <property type="entry name" value="STRU PROTEIN"/>
    <property type="match status" value="1"/>
</dbReference>
<dbReference type="KEGG" id="tae:TepiRe1_1086"/>
<dbReference type="PANTHER" id="PTHR37850:SF2">
    <property type="entry name" value="SAF DOMAIN PROTEIN"/>
    <property type="match status" value="1"/>
</dbReference>
<dbReference type="AlphaFoldDB" id="F4LRR9"/>
<feature type="domain" description="Oxidoreductase DRL-like catalytic" evidence="2">
    <location>
        <begin position="160"/>
        <end position="321"/>
    </location>
</feature>
<dbReference type="Proteomes" id="UP000010802">
    <property type="component" value="Chromosome"/>
</dbReference>
<keyword evidence="4" id="KW-1185">Reference proteome</keyword>
<dbReference type="Pfam" id="PF21135">
    <property type="entry name" value="DRL_cat"/>
    <property type="match status" value="1"/>
</dbReference>
<dbReference type="OrthoDB" id="9777844at2"/>
<dbReference type="KEGG" id="tep:TepRe1_0989"/>
<evidence type="ECO:0000259" key="1">
    <source>
        <dbReference type="Pfam" id="PF03447"/>
    </source>
</evidence>
<dbReference type="Pfam" id="PF03447">
    <property type="entry name" value="NAD_binding_3"/>
    <property type="match status" value="1"/>
</dbReference>
<dbReference type="GO" id="GO:0016491">
    <property type="term" value="F:oxidoreductase activity"/>
    <property type="evidence" value="ECO:0007669"/>
    <property type="project" value="InterPro"/>
</dbReference>
<evidence type="ECO:0000313" key="3">
    <source>
        <dbReference type="EMBL" id="CCP25802.1"/>
    </source>
</evidence>
<protein>
    <submittedName>
        <fullName evidence="3">SAF domain protein</fullName>
    </submittedName>
</protein>
<sequence>MLNINTRLRKLDESGEKINVGLVGVGQMGRGIVTQVLKMKGMNIPIIANRTVDKAKEALRAAGVDCKDIYVTNTVSEAEKAIKSGKYVVTEDFEVVAKALPVDVVIEATGVPEVGANAALKAIYNGKHIVMLNVETDVTVGPVLKQMADSAGVVYTVSAGDEPGAIKELYDFADAVGFNVVAVGKGKNNPLNREANPDTMRQEADAKGINPRMLTSFVDATNTMIELTAVSNSTGFVPSQRGLIGPYATLKDIPKLFSLKEQGGLLDKHGVVDYAFGIAPGVFVVINSDYPVTKEIMSYISMGDGPNYVLYRPYHLVCIETPLSAARAFLYGEPTISPAGAPVSETVAVAKKDLKAGESLDGIGGYTVYGIIDTAENARKQNALPIGLINDKTVLKTDVKKGETICYDMVNLDDDSIVLQLRRIQDKFFKN</sequence>
<dbReference type="SUPFAM" id="SSF51735">
    <property type="entry name" value="NAD(P)-binding Rossmann-fold domains"/>
    <property type="match status" value="1"/>
</dbReference>
<dbReference type="eggNOG" id="COG4091">
    <property type="taxonomic scope" value="Bacteria"/>
</dbReference>
<dbReference type="RefSeq" id="WP_013778060.1">
    <property type="nucleotide sequence ID" value="NC_015519.1"/>
</dbReference>
<dbReference type="InterPro" id="IPR036291">
    <property type="entry name" value="NAD(P)-bd_dom_sf"/>
</dbReference>
<reference evidence="4" key="1">
    <citation type="journal article" date="2013" name="Genome Announc.">
        <title>First genome sequence of a syntrophic acetate-oxidizing bacterium, Tepidanaerobacter acetatoxydans strain Re1.</title>
        <authorList>
            <person name="Manzoor S."/>
            <person name="Bongcam-Rudloff E."/>
            <person name="Schnurer A."/>
            <person name="Muller B."/>
        </authorList>
    </citation>
    <scope>NUCLEOTIDE SEQUENCE [LARGE SCALE GENOMIC DNA]</scope>
    <source>
        <strain evidence="4">Re1</strain>
    </source>
</reference>
<dbReference type="Gene3D" id="3.40.50.720">
    <property type="entry name" value="NAD(P)-binding Rossmann-like Domain"/>
    <property type="match status" value="1"/>
</dbReference>
<evidence type="ECO:0000259" key="2">
    <source>
        <dbReference type="Pfam" id="PF21135"/>
    </source>
</evidence>
<evidence type="ECO:0000313" key="4">
    <source>
        <dbReference type="Proteomes" id="UP000010802"/>
    </source>
</evidence>
<dbReference type="PATRIC" id="fig|1209989.3.peg.1191"/>
<feature type="domain" description="Aspartate/homoserine dehydrogenase NAD-binding" evidence="1">
    <location>
        <begin position="24"/>
        <end position="136"/>
    </location>
</feature>
<name>F4LRR9_TEPAE</name>
<dbReference type="STRING" id="1209989.TepRe1_0989"/>
<dbReference type="EMBL" id="HF563609">
    <property type="protein sequence ID" value="CCP25802.1"/>
    <property type="molecule type" value="Genomic_DNA"/>
</dbReference>